<protein>
    <recommendedName>
        <fullName evidence="6">Secreted protein</fullName>
    </recommendedName>
</protein>
<keyword evidence="1" id="KW-0732">Signal</keyword>
<sequence>MIGYKALLMILTLIPGYKLRRAVKCANRSRNLLICVVRLLRLYAVYRTRIFYGCVNAAHPSAEVQHHANFRTASSLSIEH</sequence>
<feature type="chain" id="PRO_5036384511" description="Secreted protein" evidence="1">
    <location>
        <begin position="23"/>
        <end position="80"/>
    </location>
</feature>
<dbReference type="EMBL" id="QXGC01007534">
    <property type="protein sequence ID" value="KAE9160211.1"/>
    <property type="molecule type" value="Genomic_DNA"/>
</dbReference>
<dbReference type="EMBL" id="QXFX01006246">
    <property type="protein sequence ID" value="KAE9058930.1"/>
    <property type="molecule type" value="Genomic_DNA"/>
</dbReference>
<evidence type="ECO:0000313" key="3">
    <source>
        <dbReference type="EMBL" id="KAE9160211.1"/>
    </source>
</evidence>
<proteinExistence type="predicted"/>
<reference evidence="4 5" key="1">
    <citation type="submission" date="2018-09" db="EMBL/GenBank/DDBJ databases">
        <title>Genomic investigation of the strawberry pathogen Phytophthora fragariae indicates pathogenicity is determined by transcriptional variation in three key races.</title>
        <authorList>
            <person name="Adams T.M."/>
            <person name="Armitage A.D."/>
            <person name="Sobczyk M.K."/>
            <person name="Bates H.J."/>
            <person name="Dunwell J.M."/>
            <person name="Nellist C.F."/>
            <person name="Harrison R.J."/>
        </authorList>
    </citation>
    <scope>NUCLEOTIDE SEQUENCE [LARGE SCALE GENOMIC DNA]</scope>
    <source>
        <strain evidence="3 4">BC-23</strain>
        <strain evidence="2 5">ONT-3</strain>
    </source>
</reference>
<evidence type="ECO:0000256" key="1">
    <source>
        <dbReference type="SAM" id="SignalP"/>
    </source>
</evidence>
<accession>A0A6G0JJV1</accession>
<comment type="caution">
    <text evidence="2">The sequence shown here is derived from an EMBL/GenBank/DDBJ whole genome shotgun (WGS) entry which is preliminary data.</text>
</comment>
<dbReference type="Proteomes" id="UP000476176">
    <property type="component" value="Unassembled WGS sequence"/>
</dbReference>
<dbReference type="Proteomes" id="UP000488956">
    <property type="component" value="Unassembled WGS sequence"/>
</dbReference>
<dbReference type="AlphaFoldDB" id="A0A6G0JJV1"/>
<name>A0A6G0JJV1_9STRA</name>
<gene>
    <name evidence="3" type="ORF">PF004_g31263</name>
    <name evidence="2" type="ORF">PF010_g30817</name>
</gene>
<evidence type="ECO:0000313" key="5">
    <source>
        <dbReference type="Proteomes" id="UP000488956"/>
    </source>
</evidence>
<evidence type="ECO:0008006" key="6">
    <source>
        <dbReference type="Google" id="ProtNLM"/>
    </source>
</evidence>
<feature type="signal peptide" evidence="1">
    <location>
        <begin position="1"/>
        <end position="22"/>
    </location>
</feature>
<evidence type="ECO:0000313" key="4">
    <source>
        <dbReference type="Proteomes" id="UP000476176"/>
    </source>
</evidence>
<evidence type="ECO:0000313" key="2">
    <source>
        <dbReference type="EMBL" id="KAE9058930.1"/>
    </source>
</evidence>
<organism evidence="2 5">
    <name type="scientific">Phytophthora fragariae</name>
    <dbReference type="NCBI Taxonomy" id="53985"/>
    <lineage>
        <taxon>Eukaryota</taxon>
        <taxon>Sar</taxon>
        <taxon>Stramenopiles</taxon>
        <taxon>Oomycota</taxon>
        <taxon>Peronosporomycetes</taxon>
        <taxon>Peronosporales</taxon>
        <taxon>Peronosporaceae</taxon>
        <taxon>Phytophthora</taxon>
    </lineage>
</organism>